<keyword evidence="9 13" id="KW-1133">Transmembrane helix</keyword>
<dbReference type="EMBL" id="CAMXCT030002223">
    <property type="protein sequence ID" value="CAL4783857.1"/>
    <property type="molecule type" value="Genomic_DNA"/>
</dbReference>
<evidence type="ECO:0000256" key="3">
    <source>
        <dbReference type="ARBA" id="ARBA00022538"/>
    </source>
</evidence>
<dbReference type="InterPro" id="IPR018247">
    <property type="entry name" value="EF_Hand_1_Ca_BS"/>
</dbReference>
<dbReference type="AlphaFoldDB" id="A0A9P1G3K0"/>
<keyword evidence="7" id="KW-0851">Voltage-gated channel</keyword>
<protein>
    <recommendedName>
        <fullName evidence="14">EF-hand domain-containing protein</fullName>
    </recommendedName>
</protein>
<dbReference type="Pfam" id="PF13499">
    <property type="entry name" value="EF-hand_7"/>
    <property type="match status" value="1"/>
</dbReference>
<reference evidence="16" key="2">
    <citation type="submission" date="2024-04" db="EMBL/GenBank/DDBJ databases">
        <authorList>
            <person name="Chen Y."/>
            <person name="Shah S."/>
            <person name="Dougan E. K."/>
            <person name="Thang M."/>
            <person name="Chan C."/>
        </authorList>
    </citation>
    <scope>NUCLEOTIDE SEQUENCE [LARGE SCALE GENOMIC DNA]</scope>
</reference>
<evidence type="ECO:0000256" key="8">
    <source>
        <dbReference type="ARBA" id="ARBA00022958"/>
    </source>
</evidence>
<evidence type="ECO:0000256" key="7">
    <source>
        <dbReference type="ARBA" id="ARBA00022882"/>
    </source>
</evidence>
<dbReference type="Gene3D" id="1.10.238.10">
    <property type="entry name" value="EF-hand"/>
    <property type="match status" value="1"/>
</dbReference>
<dbReference type="EMBL" id="CAMXCT010002223">
    <property type="protein sequence ID" value="CAI3996545.1"/>
    <property type="molecule type" value="Genomic_DNA"/>
</dbReference>
<dbReference type="InterPro" id="IPR027359">
    <property type="entry name" value="Volt_channel_dom_sf"/>
</dbReference>
<evidence type="ECO:0000256" key="10">
    <source>
        <dbReference type="ARBA" id="ARBA00023065"/>
    </source>
</evidence>
<dbReference type="Proteomes" id="UP001152797">
    <property type="component" value="Unassembled WGS sequence"/>
</dbReference>
<keyword evidence="8" id="KW-0630">Potassium</keyword>
<keyword evidence="5" id="KW-0631">Potassium channel</keyword>
<dbReference type="CDD" id="cd00051">
    <property type="entry name" value="EFh"/>
    <property type="match status" value="1"/>
</dbReference>
<dbReference type="GO" id="GO:0001508">
    <property type="term" value="P:action potential"/>
    <property type="evidence" value="ECO:0007669"/>
    <property type="project" value="TreeGrafter"/>
</dbReference>
<evidence type="ECO:0000256" key="9">
    <source>
        <dbReference type="ARBA" id="ARBA00022989"/>
    </source>
</evidence>
<reference evidence="15" key="1">
    <citation type="submission" date="2022-10" db="EMBL/GenBank/DDBJ databases">
        <authorList>
            <person name="Chen Y."/>
            <person name="Dougan E. K."/>
            <person name="Chan C."/>
            <person name="Rhodes N."/>
            <person name="Thang M."/>
        </authorList>
    </citation>
    <scope>NUCLEOTIDE SEQUENCE</scope>
</reference>
<feature type="domain" description="EF-hand" evidence="14">
    <location>
        <begin position="432"/>
        <end position="467"/>
    </location>
</feature>
<keyword evidence="3" id="KW-0633">Potassium transport</keyword>
<keyword evidence="6" id="KW-0106">Calcium</keyword>
<dbReference type="InterPro" id="IPR002048">
    <property type="entry name" value="EF_hand_dom"/>
</dbReference>
<dbReference type="InterPro" id="IPR011992">
    <property type="entry name" value="EF-hand-dom_pair"/>
</dbReference>
<dbReference type="Gene3D" id="1.20.120.350">
    <property type="entry name" value="Voltage-gated potassium channels. Chain C"/>
    <property type="match status" value="1"/>
</dbReference>
<dbReference type="InterPro" id="IPR028325">
    <property type="entry name" value="VG_K_chnl"/>
</dbReference>
<evidence type="ECO:0000256" key="1">
    <source>
        <dbReference type="ARBA" id="ARBA00004141"/>
    </source>
</evidence>
<feature type="transmembrane region" description="Helical" evidence="13">
    <location>
        <begin position="260"/>
        <end position="278"/>
    </location>
</feature>
<gene>
    <name evidence="15" type="ORF">C1SCF055_LOCUS23012</name>
</gene>
<evidence type="ECO:0000256" key="4">
    <source>
        <dbReference type="ARBA" id="ARBA00022692"/>
    </source>
</evidence>
<evidence type="ECO:0000256" key="12">
    <source>
        <dbReference type="ARBA" id="ARBA00023303"/>
    </source>
</evidence>
<dbReference type="SMART" id="SM00054">
    <property type="entry name" value="EFh"/>
    <property type="match status" value="2"/>
</dbReference>
<keyword evidence="12" id="KW-0407">Ion channel</keyword>
<dbReference type="Pfam" id="PF00520">
    <property type="entry name" value="Ion_trans"/>
    <property type="match status" value="1"/>
</dbReference>
<dbReference type="PROSITE" id="PS00018">
    <property type="entry name" value="EF_HAND_1"/>
    <property type="match status" value="2"/>
</dbReference>
<feature type="transmembrane region" description="Helical" evidence="13">
    <location>
        <begin position="381"/>
        <end position="405"/>
    </location>
</feature>
<evidence type="ECO:0000256" key="11">
    <source>
        <dbReference type="ARBA" id="ARBA00023136"/>
    </source>
</evidence>
<sequence length="551" mass="62867">MKSVEVRQNSLVTGDAGEKSVEDLPCSVQRTLRGHQREAVFLPGLGRTCPRGPRHSKVRRHRLRAAFMAALRRWAVKSWNAMTMTTILVESVMEDTADTLQSEADPRHSVRPRLTEAGGLTASEETTLRRRIAMQARDVDLEVAWKLQAKKMCEDDVTDMQPMLRLVERSWTESLWEFLDDPTSSCFAWWTWLFLKLLVVLSFVISCSQTPESPSRMDPVAAAIWETSLDTFFLFEFLARVISTPSKKTYFKDRLNWADMVSALGLPLRASVGFVIYVDATSRYQQTVNTILLLFIPLVRFLKLLRYFEAFRLLVDAFKNSVEALPVLAYLMALITALGATAIYLSEDRSNIPSFQHAMWFAIITMTSVGYGDYYPESFEGYVSVSVLTFVSVLFLALPVGIIGYEFTCCWRNRWKVLLIQKARKCLEKWGYSAKDVRVLFDYVDVDGDGSLNLSEFIELIRQMRVGISAETSFHIFSLFDDDQNGSLDCTEFLRHVFPEEYVKEAQEKQTPVRKSRHVVSLALHHLETEGQGHGGVTRETVTRETRFAEG</sequence>
<comment type="caution">
    <text evidence="15">The sequence shown here is derived from an EMBL/GenBank/DDBJ whole genome shotgun (WGS) entry which is preliminary data.</text>
</comment>
<dbReference type="EMBL" id="CAMXCT020002223">
    <property type="protein sequence ID" value="CAL1149920.1"/>
    <property type="molecule type" value="Genomic_DNA"/>
</dbReference>
<keyword evidence="2" id="KW-0813">Transport</keyword>
<proteinExistence type="predicted"/>
<keyword evidence="11 13" id="KW-0472">Membrane</keyword>
<dbReference type="PROSITE" id="PS50222">
    <property type="entry name" value="EF_HAND_2"/>
    <property type="match status" value="1"/>
</dbReference>
<evidence type="ECO:0000259" key="14">
    <source>
        <dbReference type="PROSITE" id="PS50222"/>
    </source>
</evidence>
<keyword evidence="17" id="KW-1185">Reference proteome</keyword>
<evidence type="ECO:0000313" key="15">
    <source>
        <dbReference type="EMBL" id="CAI3996545.1"/>
    </source>
</evidence>
<evidence type="ECO:0000313" key="17">
    <source>
        <dbReference type="Proteomes" id="UP001152797"/>
    </source>
</evidence>
<dbReference type="GO" id="GO:0005509">
    <property type="term" value="F:calcium ion binding"/>
    <property type="evidence" value="ECO:0007669"/>
    <property type="project" value="InterPro"/>
</dbReference>
<feature type="transmembrane region" description="Helical" evidence="13">
    <location>
        <begin position="220"/>
        <end position="240"/>
    </location>
</feature>
<feature type="transmembrane region" description="Helical" evidence="13">
    <location>
        <begin position="187"/>
        <end position="208"/>
    </location>
</feature>
<dbReference type="SUPFAM" id="SSF81324">
    <property type="entry name" value="Voltage-gated potassium channels"/>
    <property type="match status" value="1"/>
</dbReference>
<name>A0A9P1G3K0_9DINO</name>
<evidence type="ECO:0000256" key="6">
    <source>
        <dbReference type="ARBA" id="ARBA00022837"/>
    </source>
</evidence>
<dbReference type="OrthoDB" id="415460at2759"/>
<dbReference type="SUPFAM" id="SSF47473">
    <property type="entry name" value="EF-hand"/>
    <property type="match status" value="1"/>
</dbReference>
<evidence type="ECO:0000256" key="13">
    <source>
        <dbReference type="SAM" id="Phobius"/>
    </source>
</evidence>
<evidence type="ECO:0000256" key="5">
    <source>
        <dbReference type="ARBA" id="ARBA00022826"/>
    </source>
</evidence>
<keyword evidence="4 13" id="KW-0812">Transmembrane</keyword>
<dbReference type="GO" id="GO:0008076">
    <property type="term" value="C:voltage-gated potassium channel complex"/>
    <property type="evidence" value="ECO:0007669"/>
    <property type="project" value="InterPro"/>
</dbReference>
<keyword evidence="10" id="KW-0406">Ion transport</keyword>
<feature type="transmembrane region" description="Helical" evidence="13">
    <location>
        <begin position="328"/>
        <end position="346"/>
    </location>
</feature>
<dbReference type="Gene3D" id="1.10.287.70">
    <property type="match status" value="1"/>
</dbReference>
<accession>A0A9P1G3K0</accession>
<evidence type="ECO:0000256" key="2">
    <source>
        <dbReference type="ARBA" id="ARBA00022448"/>
    </source>
</evidence>
<dbReference type="GO" id="GO:0005249">
    <property type="term" value="F:voltage-gated potassium channel activity"/>
    <property type="evidence" value="ECO:0007669"/>
    <property type="project" value="InterPro"/>
</dbReference>
<evidence type="ECO:0000313" key="16">
    <source>
        <dbReference type="EMBL" id="CAL1149920.1"/>
    </source>
</evidence>
<organism evidence="15">
    <name type="scientific">Cladocopium goreaui</name>
    <dbReference type="NCBI Taxonomy" id="2562237"/>
    <lineage>
        <taxon>Eukaryota</taxon>
        <taxon>Sar</taxon>
        <taxon>Alveolata</taxon>
        <taxon>Dinophyceae</taxon>
        <taxon>Suessiales</taxon>
        <taxon>Symbiodiniaceae</taxon>
        <taxon>Cladocopium</taxon>
    </lineage>
</organism>
<dbReference type="InterPro" id="IPR005821">
    <property type="entry name" value="Ion_trans_dom"/>
</dbReference>
<dbReference type="PANTHER" id="PTHR11537">
    <property type="entry name" value="VOLTAGE-GATED POTASSIUM CHANNEL"/>
    <property type="match status" value="1"/>
</dbReference>
<feature type="transmembrane region" description="Helical" evidence="13">
    <location>
        <begin position="290"/>
        <end position="308"/>
    </location>
</feature>
<dbReference type="PRINTS" id="PR00169">
    <property type="entry name" value="KCHANNEL"/>
</dbReference>
<dbReference type="PANTHER" id="PTHR11537:SF254">
    <property type="entry name" value="POTASSIUM VOLTAGE-GATED CHANNEL PROTEIN SHAB"/>
    <property type="match status" value="1"/>
</dbReference>
<comment type="subcellular location">
    <subcellularLocation>
        <location evidence="1">Membrane</location>
        <topology evidence="1">Multi-pass membrane protein</topology>
    </subcellularLocation>
</comment>